<feature type="domain" description="Polysaccharide chain length determinant N-terminal" evidence="7">
    <location>
        <begin position="10"/>
        <end position="114"/>
    </location>
</feature>
<proteinExistence type="predicted"/>
<comment type="subcellular location">
    <subcellularLocation>
        <location evidence="1">Cell membrane</location>
        <topology evidence="1">Multi-pass membrane protein</topology>
    </subcellularLocation>
</comment>
<keyword evidence="9" id="KW-1185">Reference proteome</keyword>
<dbReference type="InterPro" id="IPR003856">
    <property type="entry name" value="LPS_length_determ_N"/>
</dbReference>
<feature type="transmembrane region" description="Helical" evidence="6">
    <location>
        <begin position="331"/>
        <end position="352"/>
    </location>
</feature>
<evidence type="ECO:0000256" key="1">
    <source>
        <dbReference type="ARBA" id="ARBA00004651"/>
    </source>
</evidence>
<protein>
    <submittedName>
        <fullName evidence="8">Lipopolysaccharide biosynthesis protein</fullName>
    </submittedName>
</protein>
<accession>A0ABX4CRU6</accession>
<evidence type="ECO:0000259" key="7">
    <source>
        <dbReference type="Pfam" id="PF02706"/>
    </source>
</evidence>
<evidence type="ECO:0000256" key="2">
    <source>
        <dbReference type="ARBA" id="ARBA00022475"/>
    </source>
</evidence>
<dbReference type="RefSeq" id="WP_089058821.1">
    <property type="nucleotide sequence ID" value="NZ_MUHD01000028.1"/>
</dbReference>
<feature type="transmembrane region" description="Helical" evidence="6">
    <location>
        <begin position="33"/>
        <end position="51"/>
    </location>
</feature>
<organism evidence="8 9">
    <name type="scientific">Flavobacterium plurextorum</name>
    <dbReference type="NCBI Taxonomy" id="1114867"/>
    <lineage>
        <taxon>Bacteria</taxon>
        <taxon>Pseudomonadati</taxon>
        <taxon>Bacteroidota</taxon>
        <taxon>Flavobacteriia</taxon>
        <taxon>Flavobacteriales</taxon>
        <taxon>Flavobacteriaceae</taxon>
        <taxon>Flavobacterium</taxon>
    </lineage>
</organism>
<sequence length="358" mass="39513">MDNKNVVNDEISLKDLISKLKEWSLYLFSKWKIIFFAMIFGGVLGLTYSILKKPIYTATLSFALEDDKAAGGGLGGALGLASSFGLDLGGSGGGIFAGSNLTELFKSRSMVEKTLLTPVDVDGKSVSLAEMYIQINEWRENWNKNPKFKTIQFLPNANRTKFTRAQDSILGVIYRNLSQGGLSVGQRDKKVSIITIDVSSNNELFAKYFCEALAKQVGSFFIETKSKKARMNMSILDRQVDSIRGELNGAITGVAVANDNTFNLNPALNIRRAPSARRQVDVQANTAILTELVKQAELAKVTLRKETPLIQVIDRPILPLVKTRLGKAKGIIIGGFITSFLVMFYFILIRLIKQINLS</sequence>
<evidence type="ECO:0000256" key="6">
    <source>
        <dbReference type="SAM" id="Phobius"/>
    </source>
</evidence>
<dbReference type="PANTHER" id="PTHR32309">
    <property type="entry name" value="TYROSINE-PROTEIN KINASE"/>
    <property type="match status" value="1"/>
</dbReference>
<dbReference type="EMBL" id="MUHD01000028">
    <property type="protein sequence ID" value="OXB05309.1"/>
    <property type="molecule type" value="Genomic_DNA"/>
</dbReference>
<keyword evidence="5 6" id="KW-0472">Membrane</keyword>
<evidence type="ECO:0000256" key="5">
    <source>
        <dbReference type="ARBA" id="ARBA00023136"/>
    </source>
</evidence>
<gene>
    <name evidence="8" type="ORF">B0A81_15270</name>
</gene>
<dbReference type="PANTHER" id="PTHR32309:SF31">
    <property type="entry name" value="CAPSULAR EXOPOLYSACCHARIDE FAMILY"/>
    <property type="match status" value="1"/>
</dbReference>
<reference evidence="8 9" key="1">
    <citation type="submission" date="2016-11" db="EMBL/GenBank/DDBJ databases">
        <title>Whole genomes of Flavobacteriaceae.</title>
        <authorList>
            <person name="Stine C."/>
            <person name="Li C."/>
            <person name="Tadesse D."/>
        </authorList>
    </citation>
    <scope>NUCLEOTIDE SEQUENCE [LARGE SCALE GENOMIC DNA]</scope>
    <source>
        <strain evidence="8 9">CCUG 60112</strain>
    </source>
</reference>
<comment type="caution">
    <text evidence="8">The sequence shown here is derived from an EMBL/GenBank/DDBJ whole genome shotgun (WGS) entry which is preliminary data.</text>
</comment>
<dbReference type="InterPro" id="IPR050445">
    <property type="entry name" value="Bact_polysacc_biosynth/exp"/>
</dbReference>
<evidence type="ECO:0000256" key="3">
    <source>
        <dbReference type="ARBA" id="ARBA00022692"/>
    </source>
</evidence>
<keyword evidence="4 6" id="KW-1133">Transmembrane helix</keyword>
<evidence type="ECO:0000313" key="9">
    <source>
        <dbReference type="Proteomes" id="UP000198381"/>
    </source>
</evidence>
<evidence type="ECO:0000313" key="8">
    <source>
        <dbReference type="EMBL" id="OXB05309.1"/>
    </source>
</evidence>
<name>A0ABX4CRU6_9FLAO</name>
<keyword evidence="3 6" id="KW-0812">Transmembrane</keyword>
<dbReference type="Proteomes" id="UP000198381">
    <property type="component" value="Unassembled WGS sequence"/>
</dbReference>
<evidence type="ECO:0000256" key="4">
    <source>
        <dbReference type="ARBA" id="ARBA00022989"/>
    </source>
</evidence>
<keyword evidence="2" id="KW-1003">Cell membrane</keyword>
<dbReference type="Pfam" id="PF02706">
    <property type="entry name" value="Wzz"/>
    <property type="match status" value="1"/>
</dbReference>